<dbReference type="OrthoDB" id="5846312at2"/>
<feature type="transmembrane region" description="Helical" evidence="1">
    <location>
        <begin position="163"/>
        <end position="184"/>
    </location>
</feature>
<dbReference type="Proteomes" id="UP000295124">
    <property type="component" value="Unassembled WGS sequence"/>
</dbReference>
<organism evidence="2 3">
    <name type="scientific">Kribbella antibiotica</name>
    <dbReference type="NCBI Taxonomy" id="190195"/>
    <lineage>
        <taxon>Bacteria</taxon>
        <taxon>Bacillati</taxon>
        <taxon>Actinomycetota</taxon>
        <taxon>Actinomycetes</taxon>
        <taxon>Propionibacteriales</taxon>
        <taxon>Kribbellaceae</taxon>
        <taxon>Kribbella</taxon>
    </lineage>
</organism>
<sequence length="401" mass="40788">MPGPTVSHGHGDTSAVDADAVVARRVRILLAAVLTPLLLLTLVGVVMLWPSHEVKVDALQTAKARGVVLSIAPCAERPDECDRARVKVTAGEGTGSEVDARVVKHPLVPRVQAGNRILMQVIPEAAADERYKYVDQDRGRPLLLLVGIFAAAVIALSRWRGLAALGALAVTAVVLTQFVMPAILAGGDPLLVAVVGAFVIMSVTLLLTHGPNAQTAISMAGTAGALVLTAALGELFVLGSRISGLDNNGASEVAAYVPGGVNLPSLVVAGLVIGALGVLDDVTVTQTAAVWELSAAKPNASRRELLAAGLRIGRSHVASVVNTLVLAYAGAALPLLMLFAITGTPDSYVVSLETVATQIVNGLVGSLGIIAAVPLTTALAAAAVAHRSGSVPSPRDAVDAG</sequence>
<evidence type="ECO:0000313" key="3">
    <source>
        <dbReference type="Proteomes" id="UP000295124"/>
    </source>
</evidence>
<feature type="transmembrane region" description="Helical" evidence="1">
    <location>
        <begin position="259"/>
        <end position="279"/>
    </location>
</feature>
<feature type="transmembrane region" description="Helical" evidence="1">
    <location>
        <begin position="220"/>
        <end position="239"/>
    </location>
</feature>
<accession>A0A4R4ZT99</accession>
<dbReference type="PANTHER" id="PTHR41771">
    <property type="entry name" value="MEMBRANE PROTEIN-RELATED"/>
    <property type="match status" value="1"/>
</dbReference>
<keyword evidence="1" id="KW-0812">Transmembrane</keyword>
<evidence type="ECO:0000256" key="1">
    <source>
        <dbReference type="SAM" id="Phobius"/>
    </source>
</evidence>
<reference evidence="2 3" key="1">
    <citation type="submission" date="2019-03" db="EMBL/GenBank/DDBJ databases">
        <title>Draft genome sequences of novel Actinobacteria.</title>
        <authorList>
            <person name="Sahin N."/>
            <person name="Ay H."/>
            <person name="Saygin H."/>
        </authorList>
    </citation>
    <scope>NUCLEOTIDE SEQUENCE [LARGE SCALE GENOMIC DNA]</scope>
    <source>
        <strain evidence="2 3">JCM 13523</strain>
    </source>
</reference>
<feature type="transmembrane region" description="Helical" evidence="1">
    <location>
        <begin position="28"/>
        <end position="49"/>
    </location>
</feature>
<gene>
    <name evidence="2" type="ORF">E1263_11555</name>
</gene>
<name>A0A4R4ZT99_9ACTN</name>
<feature type="transmembrane region" description="Helical" evidence="1">
    <location>
        <begin position="190"/>
        <end position="208"/>
    </location>
</feature>
<keyword evidence="1" id="KW-0472">Membrane</keyword>
<dbReference type="Pfam" id="PF07907">
    <property type="entry name" value="YibE_F"/>
    <property type="match status" value="1"/>
</dbReference>
<feature type="transmembrane region" description="Helical" evidence="1">
    <location>
        <begin position="362"/>
        <end position="385"/>
    </location>
</feature>
<comment type="caution">
    <text evidence="2">The sequence shown here is derived from an EMBL/GenBank/DDBJ whole genome shotgun (WGS) entry which is preliminary data.</text>
</comment>
<feature type="transmembrane region" description="Helical" evidence="1">
    <location>
        <begin position="139"/>
        <end position="156"/>
    </location>
</feature>
<keyword evidence="3" id="KW-1185">Reference proteome</keyword>
<dbReference type="PANTHER" id="PTHR41771:SF1">
    <property type="entry name" value="MEMBRANE PROTEIN"/>
    <property type="match status" value="1"/>
</dbReference>
<feature type="transmembrane region" description="Helical" evidence="1">
    <location>
        <begin position="320"/>
        <end position="342"/>
    </location>
</feature>
<keyword evidence="1" id="KW-1133">Transmembrane helix</keyword>
<dbReference type="AlphaFoldDB" id="A0A4R4ZT99"/>
<dbReference type="InterPro" id="IPR012507">
    <property type="entry name" value="YibE_F"/>
</dbReference>
<proteinExistence type="predicted"/>
<evidence type="ECO:0000313" key="2">
    <source>
        <dbReference type="EMBL" id="TDD60252.1"/>
    </source>
</evidence>
<protein>
    <submittedName>
        <fullName evidence="2">YibE/F family protein</fullName>
    </submittedName>
</protein>
<dbReference type="EMBL" id="SMKX01000026">
    <property type="protein sequence ID" value="TDD60252.1"/>
    <property type="molecule type" value="Genomic_DNA"/>
</dbReference>